<dbReference type="EMBL" id="AOKY01000018">
    <property type="protein sequence ID" value="KDB28086.1"/>
    <property type="molecule type" value="Genomic_DNA"/>
</dbReference>
<sequence length="173" mass="19466">MGRGISATPNTRLYGVSKLWWLKFTIQVKIWTLKRTIYLCYAIVAGWVQDNLLCMTASQNLDRAVLKFWLCYSWISSSILARICRLHTVLRAFQVEILNTAANSSSTGSHGSSISLYISCMQGNFIHGILGETIAFRAAMKARGQDAGSEVSFERPPLIQFWIRGRPDIDKSN</sequence>
<organism evidence="1 2">
    <name type="scientific">Trichophyton interdigitale (strain MR816)</name>
    <dbReference type="NCBI Taxonomy" id="1215338"/>
    <lineage>
        <taxon>Eukaryota</taxon>
        <taxon>Fungi</taxon>
        <taxon>Dikarya</taxon>
        <taxon>Ascomycota</taxon>
        <taxon>Pezizomycotina</taxon>
        <taxon>Eurotiomycetes</taxon>
        <taxon>Eurotiomycetidae</taxon>
        <taxon>Onygenales</taxon>
        <taxon>Arthrodermataceae</taxon>
        <taxon>Trichophyton</taxon>
    </lineage>
</organism>
<evidence type="ECO:0000313" key="1">
    <source>
        <dbReference type="EMBL" id="KDB28086.1"/>
    </source>
</evidence>
<name>A0A059JJM4_TRIIM</name>
<proteinExistence type="predicted"/>
<dbReference type="Proteomes" id="UP000024533">
    <property type="component" value="Unassembled WGS sequence"/>
</dbReference>
<dbReference type="AlphaFoldDB" id="A0A059JJM4"/>
<gene>
    <name evidence="1" type="ORF">H109_00136</name>
</gene>
<evidence type="ECO:0000313" key="2">
    <source>
        <dbReference type="Proteomes" id="UP000024533"/>
    </source>
</evidence>
<accession>A0A059JJM4</accession>
<comment type="caution">
    <text evidence="1">The sequence shown here is derived from an EMBL/GenBank/DDBJ whole genome shotgun (WGS) entry which is preliminary data.</text>
</comment>
<reference evidence="1 2" key="1">
    <citation type="submission" date="2014-02" db="EMBL/GenBank/DDBJ databases">
        <title>The Genome Sequence of Trichophyton interdigitale MR816.</title>
        <authorList>
            <consortium name="The Broad Institute Genomics Platform"/>
            <person name="Cuomo C.A."/>
            <person name="White T.C."/>
            <person name="Graser Y."/>
            <person name="Martinez-Rossi N."/>
            <person name="Heitman J."/>
            <person name="Young S.K."/>
            <person name="Zeng Q."/>
            <person name="Gargeya S."/>
            <person name="Abouelleil A."/>
            <person name="Alvarado L."/>
            <person name="Chapman S.B."/>
            <person name="Gainer-Dewar J."/>
            <person name="Goldberg J."/>
            <person name="Griggs A."/>
            <person name="Gujja S."/>
            <person name="Hansen M."/>
            <person name="Howarth C."/>
            <person name="Imamovic A."/>
            <person name="Larimer J."/>
            <person name="Martinez D."/>
            <person name="Murphy C."/>
            <person name="Pearson M.D."/>
            <person name="Persinoti G."/>
            <person name="Poon T."/>
            <person name="Priest M."/>
            <person name="Roberts A.D."/>
            <person name="Saif S."/>
            <person name="Shea T.D."/>
            <person name="Sykes S.N."/>
            <person name="Wortman J."/>
            <person name="Nusbaum C."/>
            <person name="Birren B."/>
        </authorList>
    </citation>
    <scope>NUCLEOTIDE SEQUENCE [LARGE SCALE GENOMIC DNA]</scope>
    <source>
        <strain evidence="1 2">MR816</strain>
    </source>
</reference>
<keyword evidence="2" id="KW-1185">Reference proteome</keyword>
<protein>
    <submittedName>
        <fullName evidence="1">Uncharacterized protein</fullName>
    </submittedName>
</protein>
<dbReference type="HOGENOM" id="CLU_1548719_0_0_1"/>